<evidence type="ECO:0000313" key="10">
    <source>
        <dbReference type="EMBL" id="KAK1939767.1"/>
    </source>
</evidence>
<dbReference type="EMBL" id="JAHBMH010000007">
    <property type="protein sequence ID" value="KAK1939767.1"/>
    <property type="molecule type" value="Genomic_DNA"/>
</dbReference>
<organism evidence="10 11">
    <name type="scientific">Babesia divergens</name>
    <dbReference type="NCBI Taxonomy" id="32595"/>
    <lineage>
        <taxon>Eukaryota</taxon>
        <taxon>Sar</taxon>
        <taxon>Alveolata</taxon>
        <taxon>Apicomplexa</taxon>
        <taxon>Aconoidasida</taxon>
        <taxon>Piroplasmida</taxon>
        <taxon>Babesiidae</taxon>
        <taxon>Babesia</taxon>
    </lineage>
</organism>
<dbReference type="InterPro" id="IPR015720">
    <property type="entry name" value="Emp24-like"/>
</dbReference>
<evidence type="ECO:0000256" key="8">
    <source>
        <dbReference type="SAM" id="SignalP"/>
    </source>
</evidence>
<feature type="chain" id="PRO_5041960093" description="GOLD domain-containing protein" evidence="8">
    <location>
        <begin position="22"/>
        <end position="204"/>
    </location>
</feature>
<dbReference type="Pfam" id="PF01105">
    <property type="entry name" value="EMP24_GP25L"/>
    <property type="match status" value="1"/>
</dbReference>
<evidence type="ECO:0000256" key="3">
    <source>
        <dbReference type="ARBA" id="ARBA00022692"/>
    </source>
</evidence>
<dbReference type="PANTHER" id="PTHR22811">
    <property type="entry name" value="TRANSMEMBRANE EMP24 DOMAIN-CONTAINING PROTEIN"/>
    <property type="match status" value="1"/>
</dbReference>
<evidence type="ECO:0000256" key="2">
    <source>
        <dbReference type="ARBA" id="ARBA00007104"/>
    </source>
</evidence>
<keyword evidence="4 8" id="KW-0732">Signal</keyword>
<feature type="signal peptide" evidence="8">
    <location>
        <begin position="1"/>
        <end position="21"/>
    </location>
</feature>
<evidence type="ECO:0000259" key="9">
    <source>
        <dbReference type="SMART" id="SM01190"/>
    </source>
</evidence>
<evidence type="ECO:0000256" key="5">
    <source>
        <dbReference type="ARBA" id="ARBA00022989"/>
    </source>
</evidence>
<feature type="domain" description="GOLD" evidence="9">
    <location>
        <begin position="21"/>
        <end position="199"/>
    </location>
</feature>
<evidence type="ECO:0000256" key="4">
    <source>
        <dbReference type="ARBA" id="ARBA00022729"/>
    </source>
</evidence>
<dbReference type="SMART" id="SM01190">
    <property type="entry name" value="EMP24_GP25L"/>
    <property type="match status" value="1"/>
</dbReference>
<keyword evidence="11" id="KW-1185">Reference proteome</keyword>
<name>A0AAD9GJT1_BABDI</name>
<comment type="caution">
    <text evidence="10">The sequence shown here is derived from an EMBL/GenBank/DDBJ whole genome shotgun (WGS) entry which is preliminary data.</text>
</comment>
<dbReference type="AlphaFoldDB" id="A0AAD9GJT1"/>
<keyword evidence="3 7" id="KW-0812">Transmembrane</keyword>
<comment type="subcellular location">
    <subcellularLocation>
        <location evidence="1">Membrane</location>
        <topology evidence="1">Single-pass type I membrane protein</topology>
    </subcellularLocation>
</comment>
<proteinExistence type="inferred from homology"/>
<reference evidence="10" key="1">
    <citation type="journal article" date="2014" name="Nucleic Acids Res.">
        <title>The evolutionary dynamics of variant antigen genes in Babesia reveal a history of genomic innovation underlying host-parasite interaction.</title>
        <authorList>
            <person name="Jackson A.P."/>
            <person name="Otto T.D."/>
            <person name="Darby A."/>
            <person name="Ramaprasad A."/>
            <person name="Xia D."/>
            <person name="Echaide I.E."/>
            <person name="Farber M."/>
            <person name="Gahlot S."/>
            <person name="Gamble J."/>
            <person name="Gupta D."/>
            <person name="Gupta Y."/>
            <person name="Jackson L."/>
            <person name="Malandrin L."/>
            <person name="Malas T.B."/>
            <person name="Moussa E."/>
            <person name="Nair M."/>
            <person name="Reid A.J."/>
            <person name="Sanders M."/>
            <person name="Sharma J."/>
            <person name="Tracey A."/>
            <person name="Quail M.A."/>
            <person name="Weir W."/>
            <person name="Wastling J.M."/>
            <person name="Hall N."/>
            <person name="Willadsen P."/>
            <person name="Lingelbach K."/>
            <person name="Shiels B."/>
            <person name="Tait A."/>
            <person name="Berriman M."/>
            <person name="Allred D.R."/>
            <person name="Pain A."/>
        </authorList>
    </citation>
    <scope>NUCLEOTIDE SEQUENCE</scope>
    <source>
        <strain evidence="10">1802A</strain>
    </source>
</reference>
<feature type="transmembrane region" description="Helical" evidence="7">
    <location>
        <begin position="172"/>
        <end position="194"/>
    </location>
</feature>
<evidence type="ECO:0000256" key="1">
    <source>
        <dbReference type="ARBA" id="ARBA00004479"/>
    </source>
</evidence>
<gene>
    <name evidence="10" type="ORF">X943_003114</name>
</gene>
<reference evidence="10" key="2">
    <citation type="submission" date="2021-05" db="EMBL/GenBank/DDBJ databases">
        <authorList>
            <person name="Pain A."/>
        </authorList>
    </citation>
    <scope>NUCLEOTIDE SEQUENCE</scope>
    <source>
        <strain evidence="10">1802A</strain>
    </source>
</reference>
<keyword evidence="5 7" id="KW-1133">Transmembrane helix</keyword>
<dbReference type="InterPro" id="IPR009038">
    <property type="entry name" value="GOLD_dom"/>
</dbReference>
<evidence type="ECO:0000256" key="7">
    <source>
        <dbReference type="SAM" id="Phobius"/>
    </source>
</evidence>
<evidence type="ECO:0000313" key="11">
    <source>
        <dbReference type="Proteomes" id="UP001195914"/>
    </source>
</evidence>
<protein>
    <recommendedName>
        <fullName evidence="9">GOLD domain-containing protein</fullName>
    </recommendedName>
</protein>
<dbReference type="GO" id="GO:0016020">
    <property type="term" value="C:membrane"/>
    <property type="evidence" value="ECO:0007669"/>
    <property type="project" value="UniProtKB-SubCell"/>
</dbReference>
<keyword evidence="6 7" id="KW-0472">Membrane</keyword>
<evidence type="ECO:0000256" key="6">
    <source>
        <dbReference type="ARBA" id="ARBA00023136"/>
    </source>
</evidence>
<dbReference type="Proteomes" id="UP001195914">
    <property type="component" value="Unassembled WGS sequence"/>
</dbReference>
<comment type="similarity">
    <text evidence="2">Belongs to the EMP24/GP25L family.</text>
</comment>
<accession>A0AAD9GJT1</accession>
<sequence>MTVIFPTLTALALTTAVFVQGTHFVLEGSERRCFTAHASRGDRLTGSAASVPEGNFLKPSLYKVASSMSQPSSSSILNIHNQFQHQVVESGYYALCVENITPSPITLVFNYRVETGLNKDLSLLSTVDDANDVLRFAEKLLENTHIIVDRTEAYSSREQLYSNIIEEMNSRIIRWSSCQMIFLICICFFQIYYISSFFEVKSLV</sequence>